<protein>
    <submittedName>
        <fullName evidence="2">Uncharacterized protein</fullName>
    </submittedName>
</protein>
<keyword evidence="1" id="KW-0812">Transmembrane</keyword>
<evidence type="ECO:0000313" key="3">
    <source>
        <dbReference type="Proteomes" id="UP000023152"/>
    </source>
</evidence>
<dbReference type="Proteomes" id="UP000023152">
    <property type="component" value="Unassembled WGS sequence"/>
</dbReference>
<proteinExistence type="predicted"/>
<keyword evidence="3" id="KW-1185">Reference proteome</keyword>
<keyword evidence="1" id="KW-0472">Membrane</keyword>
<feature type="transmembrane region" description="Helical" evidence="1">
    <location>
        <begin position="308"/>
        <end position="331"/>
    </location>
</feature>
<accession>X6NKV6</accession>
<organism evidence="2 3">
    <name type="scientific">Reticulomyxa filosa</name>
    <dbReference type="NCBI Taxonomy" id="46433"/>
    <lineage>
        <taxon>Eukaryota</taxon>
        <taxon>Sar</taxon>
        <taxon>Rhizaria</taxon>
        <taxon>Retaria</taxon>
        <taxon>Foraminifera</taxon>
        <taxon>Monothalamids</taxon>
        <taxon>Reticulomyxidae</taxon>
        <taxon>Reticulomyxa</taxon>
    </lineage>
</organism>
<comment type="caution">
    <text evidence="2">The sequence shown here is derived from an EMBL/GenBank/DDBJ whole genome shotgun (WGS) entry which is preliminary data.</text>
</comment>
<name>X6NKV6_RETFI</name>
<keyword evidence="1" id="KW-1133">Transmembrane helix</keyword>
<gene>
    <name evidence="2" type="ORF">RFI_10505</name>
</gene>
<reference evidence="2 3" key="1">
    <citation type="journal article" date="2013" name="Curr. Biol.">
        <title>The Genome of the Foraminiferan Reticulomyxa filosa.</title>
        <authorList>
            <person name="Glockner G."/>
            <person name="Hulsmann N."/>
            <person name="Schleicher M."/>
            <person name="Noegel A.A."/>
            <person name="Eichinger L."/>
            <person name="Gallinger C."/>
            <person name="Pawlowski J."/>
            <person name="Sierra R."/>
            <person name="Euteneuer U."/>
            <person name="Pillet L."/>
            <person name="Moustafa A."/>
            <person name="Platzer M."/>
            <person name="Groth M."/>
            <person name="Szafranski K."/>
            <person name="Schliwa M."/>
        </authorList>
    </citation>
    <scope>NUCLEOTIDE SEQUENCE [LARGE SCALE GENOMIC DNA]</scope>
</reference>
<dbReference type="AlphaFoldDB" id="X6NKV6"/>
<evidence type="ECO:0000256" key="1">
    <source>
        <dbReference type="SAM" id="Phobius"/>
    </source>
</evidence>
<evidence type="ECO:0000313" key="2">
    <source>
        <dbReference type="EMBL" id="ETO26631.1"/>
    </source>
</evidence>
<sequence length="333" mass="39278">MKKIITVWRENPMKHLFNLLSCRSIVSFYINTFKASQLELNLKTRSVSCLNSRKHKYKKKLVSPNEELENEKQSVKVCSFEYIKDAIIWKEPKFWHNKQGQKNEISLLPSHFEIVLILKEYLIFESILPIAECVEYDTDVNYLLLNIALYAYTPNTQYLLNCQRICGGRYEGNYFLHPKLLLKFVVFSQKEQKKENVCVCVLTLSGCFVLRHSHVMESFNHSRSFSKAIIVSSSTTNERLYLHMLQYANHWRSNVGQFFIPSKGDEMWLGLAHRDVYVENTCLARSKRTIFYYGARESGINCQERNPFSFPSLFTFFIFIYLFVYLFICLFGH</sequence>
<dbReference type="EMBL" id="ASPP01007735">
    <property type="protein sequence ID" value="ETO26631.1"/>
    <property type="molecule type" value="Genomic_DNA"/>
</dbReference>